<keyword evidence="4" id="KW-0410">Iron transport</keyword>
<dbReference type="Gene3D" id="2.60.40.1120">
    <property type="entry name" value="Carboxypeptidase-like, regulatory domain"/>
    <property type="match status" value="1"/>
</dbReference>
<dbReference type="InterPro" id="IPR008969">
    <property type="entry name" value="CarboxyPept-like_regulatory"/>
</dbReference>
<dbReference type="InterPro" id="IPR023997">
    <property type="entry name" value="TonB-dep_OMP_SusC/RagA_CS"/>
</dbReference>
<dbReference type="SMART" id="SM00965">
    <property type="entry name" value="STN"/>
    <property type="match status" value="1"/>
</dbReference>
<feature type="domain" description="Secretin/TonB short N-terminal" evidence="13">
    <location>
        <begin position="68"/>
        <end position="119"/>
    </location>
</feature>
<dbReference type="Pfam" id="PF13715">
    <property type="entry name" value="CarbopepD_reg_2"/>
    <property type="match status" value="1"/>
</dbReference>
<protein>
    <submittedName>
        <fullName evidence="14">SusC/RagA family TonB-linked outer membrane protein</fullName>
    </submittedName>
</protein>
<evidence type="ECO:0000256" key="7">
    <source>
        <dbReference type="ARBA" id="ARBA00023077"/>
    </source>
</evidence>
<keyword evidence="15" id="KW-1185">Reference proteome</keyword>
<evidence type="ECO:0000256" key="8">
    <source>
        <dbReference type="ARBA" id="ARBA00023136"/>
    </source>
</evidence>
<name>A0A4R0NQR0_9SPHI</name>
<keyword evidence="7 11" id="KW-0798">TonB box</keyword>
<proteinExistence type="inferred from homology"/>
<reference evidence="14 15" key="1">
    <citation type="submission" date="2019-02" db="EMBL/GenBank/DDBJ databases">
        <title>Pedobacter sp. RP-1-14 sp. nov., isolated from Arctic soil.</title>
        <authorList>
            <person name="Dahal R.H."/>
        </authorList>
    </citation>
    <scope>NUCLEOTIDE SEQUENCE [LARGE SCALE GENOMIC DNA]</scope>
    <source>
        <strain evidence="14 15">RP-1-14</strain>
    </source>
</reference>
<feature type="region of interest" description="Disordered" evidence="12">
    <location>
        <begin position="301"/>
        <end position="322"/>
    </location>
</feature>
<dbReference type="Pfam" id="PF07660">
    <property type="entry name" value="STN"/>
    <property type="match status" value="1"/>
</dbReference>
<comment type="similarity">
    <text evidence="10 11">Belongs to the TonB-dependent receptor family.</text>
</comment>
<evidence type="ECO:0000256" key="5">
    <source>
        <dbReference type="ARBA" id="ARBA00022692"/>
    </source>
</evidence>
<dbReference type="InterPro" id="IPR037066">
    <property type="entry name" value="Plug_dom_sf"/>
</dbReference>
<dbReference type="OrthoDB" id="9768177at2"/>
<evidence type="ECO:0000256" key="11">
    <source>
        <dbReference type="RuleBase" id="RU003357"/>
    </source>
</evidence>
<dbReference type="EMBL" id="SJSL01000001">
    <property type="protein sequence ID" value="TCD03146.1"/>
    <property type="molecule type" value="Genomic_DNA"/>
</dbReference>
<comment type="subcellular location">
    <subcellularLocation>
        <location evidence="1 10">Cell outer membrane</location>
        <topology evidence="1 10">Multi-pass membrane protein</topology>
    </subcellularLocation>
</comment>
<evidence type="ECO:0000256" key="2">
    <source>
        <dbReference type="ARBA" id="ARBA00022448"/>
    </source>
</evidence>
<gene>
    <name evidence="14" type="ORF">EZ437_04000</name>
</gene>
<evidence type="ECO:0000259" key="13">
    <source>
        <dbReference type="SMART" id="SM00965"/>
    </source>
</evidence>
<dbReference type="NCBIfam" id="TIGR04056">
    <property type="entry name" value="OMP_RagA_SusC"/>
    <property type="match status" value="1"/>
</dbReference>
<keyword evidence="9 10" id="KW-0998">Cell outer membrane</keyword>
<evidence type="ECO:0000256" key="12">
    <source>
        <dbReference type="SAM" id="MobiDB-lite"/>
    </source>
</evidence>
<keyword evidence="2 10" id="KW-0813">Transport</keyword>
<keyword evidence="3 10" id="KW-1134">Transmembrane beta strand</keyword>
<dbReference type="Proteomes" id="UP000293347">
    <property type="component" value="Unassembled WGS sequence"/>
</dbReference>
<dbReference type="InterPro" id="IPR039426">
    <property type="entry name" value="TonB-dep_rcpt-like"/>
</dbReference>
<dbReference type="NCBIfam" id="TIGR04057">
    <property type="entry name" value="SusC_RagA_signa"/>
    <property type="match status" value="1"/>
</dbReference>
<dbReference type="GO" id="GO:0009279">
    <property type="term" value="C:cell outer membrane"/>
    <property type="evidence" value="ECO:0007669"/>
    <property type="project" value="UniProtKB-SubCell"/>
</dbReference>
<feature type="compositionally biased region" description="Polar residues" evidence="12">
    <location>
        <begin position="306"/>
        <end position="319"/>
    </location>
</feature>
<dbReference type="AlphaFoldDB" id="A0A4R0NQR0"/>
<accession>A0A4R0NQR0</accession>
<evidence type="ECO:0000256" key="6">
    <source>
        <dbReference type="ARBA" id="ARBA00023004"/>
    </source>
</evidence>
<dbReference type="InterPro" id="IPR036942">
    <property type="entry name" value="Beta-barrel_TonB_sf"/>
</dbReference>
<keyword evidence="6" id="KW-0408">Iron</keyword>
<evidence type="ECO:0000256" key="1">
    <source>
        <dbReference type="ARBA" id="ARBA00004571"/>
    </source>
</evidence>
<dbReference type="InterPro" id="IPR012910">
    <property type="entry name" value="Plug_dom"/>
</dbReference>
<dbReference type="SUPFAM" id="SSF56935">
    <property type="entry name" value="Porins"/>
    <property type="match status" value="1"/>
</dbReference>
<dbReference type="SUPFAM" id="SSF49464">
    <property type="entry name" value="Carboxypeptidase regulatory domain-like"/>
    <property type="match status" value="1"/>
</dbReference>
<dbReference type="InterPro" id="IPR023996">
    <property type="entry name" value="TonB-dep_OMP_SusC/RagA"/>
</dbReference>
<evidence type="ECO:0000256" key="4">
    <source>
        <dbReference type="ARBA" id="ARBA00022496"/>
    </source>
</evidence>
<keyword evidence="4" id="KW-0406">Ion transport</keyword>
<sequence length="1106" mass="121262">MNYYAFNNPIVPKTLLQQITRVMRITALLMLAVLTQVSAATFAQKITMRNKNASLRDIFEQIKVQTGYNVVVNSAELKNAKILNVNFNKLELEKVMDEILQPQNLEYVFNDKTIIVRAKEKSILDQLGNLLSADMSVQGRILDETGNPVTGATITLKGTKRAVISQGNGTFRLDNVEQGGILVISFTGYTTMELMAEADMGNITLKISESKLDQVQVIGYGTTTRRFNTGSVSTIKSEEIKNQTVISPIQALQGMVPGLFIQQGNGMPGAASQVSIRGKNSLTSGTVPLYIIDGVPFDGNPIERSGSMSSDQANGSSDPLNAINPSDIESIDVLKDADATSIYGARGANGVIIITTKYAKSGATTLNGSVFTGASKINNFVPVFSTAQFLAVRREAFANDNITPTTLNAPDLLLWDKNSDTDYQRYLMGKLAPQTEANISFSGGNSSTGLYISGSYREEGSVYRSDFKYQRGSLHAKSFHTSDNGKFRAEFSVIYSGDLNKMPASDIANLTTNYPNNYPLNNPDGTLYFHPQFNTNPLALLRNYGKNTAKTFVVNAALNYSFLSNLKMKINVGQNSLSQDVMFIYPSTAMNPTQMTVNGGGGNYTNNNSTTYIAEPQLDFNTQIANGKLNATLGGTYQFRDYKQPYYVAAGMFSSDALLENYTSAGRIYYQTSSSSQYRFASAFGRAVYNWDSKYILSGTFRRDGSSRFGPGKQYGTFGSIGAAWLFTSETFMKEVSWLSFGKVRGSYGTVGNDQIGDYGYLQTYDAMYTPYGDNPSIQPSGIENKELSWETTRKLEIAFELGFFNDKLMFNTAWFRNRSSDLLSYFPIGGQTGFTGYTANMDALVQNMGWEFELKASPISKGPFNWNLSFNISASNNKLLSYPGLAGSYNASRLMIGQSLNSLTLYQFTGFKDGIAQVADIDGDGQISPGLKANGMGDYIIAGNTDPKFYGGFSNNLKLGNFQLDVFLNFVNKDGLAPTSFPGLLKNQLTGVMNSGFKPSTNVGSASYSSYENYYVNSDAKVVDASFIRLRNVTLSYNLPEKWISKVKIKSCRIFASGQNLLTITNYKGFDPETLQYNPVGYPIPLPAPVFPPLRTITGGLQFSL</sequence>
<evidence type="ECO:0000313" key="15">
    <source>
        <dbReference type="Proteomes" id="UP000293347"/>
    </source>
</evidence>
<dbReference type="InterPro" id="IPR000531">
    <property type="entry name" value="Beta-barrel_TonB"/>
</dbReference>
<dbReference type="Gene3D" id="2.170.130.10">
    <property type="entry name" value="TonB-dependent receptor, plug domain"/>
    <property type="match status" value="1"/>
</dbReference>
<dbReference type="InterPro" id="IPR011662">
    <property type="entry name" value="Secretin/TonB_short_N"/>
</dbReference>
<comment type="caution">
    <text evidence="14">The sequence shown here is derived from an EMBL/GenBank/DDBJ whole genome shotgun (WGS) entry which is preliminary data.</text>
</comment>
<dbReference type="Pfam" id="PF00593">
    <property type="entry name" value="TonB_dep_Rec_b-barrel"/>
    <property type="match status" value="1"/>
</dbReference>
<dbReference type="PROSITE" id="PS52016">
    <property type="entry name" value="TONB_DEPENDENT_REC_3"/>
    <property type="match status" value="1"/>
</dbReference>
<dbReference type="Pfam" id="PF07715">
    <property type="entry name" value="Plug"/>
    <property type="match status" value="1"/>
</dbReference>
<evidence type="ECO:0000256" key="10">
    <source>
        <dbReference type="PROSITE-ProRule" id="PRU01360"/>
    </source>
</evidence>
<evidence type="ECO:0000256" key="3">
    <source>
        <dbReference type="ARBA" id="ARBA00022452"/>
    </source>
</evidence>
<dbReference type="GO" id="GO:0006826">
    <property type="term" value="P:iron ion transport"/>
    <property type="evidence" value="ECO:0007669"/>
    <property type="project" value="UniProtKB-KW"/>
</dbReference>
<evidence type="ECO:0000256" key="9">
    <source>
        <dbReference type="ARBA" id="ARBA00023237"/>
    </source>
</evidence>
<evidence type="ECO:0000313" key="14">
    <source>
        <dbReference type="EMBL" id="TCD03146.1"/>
    </source>
</evidence>
<organism evidence="14 15">
    <name type="scientific">Pedobacter psychroterrae</name>
    <dbReference type="NCBI Taxonomy" id="2530453"/>
    <lineage>
        <taxon>Bacteria</taxon>
        <taxon>Pseudomonadati</taxon>
        <taxon>Bacteroidota</taxon>
        <taxon>Sphingobacteriia</taxon>
        <taxon>Sphingobacteriales</taxon>
        <taxon>Sphingobacteriaceae</taxon>
        <taxon>Pedobacter</taxon>
    </lineage>
</organism>
<dbReference type="Gene3D" id="2.40.170.20">
    <property type="entry name" value="TonB-dependent receptor, beta-barrel domain"/>
    <property type="match status" value="1"/>
</dbReference>
<keyword evidence="5 10" id="KW-0812">Transmembrane</keyword>
<keyword evidence="8 10" id="KW-0472">Membrane</keyword>